<sequence>MTASDDHTSHPTAAAPLPRTPHSAGALRPLLVLGAGAQPYREFFLQSLAARHPVMLADSSLPEWSRPFVRDHLAIDLSDAEFTAAAVKEVAEQTPLAGICTYMEHHIELGARLAKQLGLPGTSPASMAACRDKATTRRLLASHNVRSARSFQVDDEDSAVAHARLLGYPVVVKPRAMAGSAGVLRCDSETEVRVAFKHASWETVLGLDAYAVHGVLVEEYLDGPEISAETVVHNNGVHIVAVTRKTLGEEPRFQEIGHGVDSRDALLGDPAVTETVTQAVRALKVERGVLHVELRLTKRGPAVVEVNGRPAGDLVPLLVQRATGVDLMAAVADLATGAVPDLRPTRQEAAAVRFLYPAFSGRVGPLHVPVSLREQPWLERLVWTRRAGEQVTAPPLASIDDRLGHWVVTGETADECQQRLVEVLLQVTAPINPSAQATACTR</sequence>
<dbReference type="InterPro" id="IPR041472">
    <property type="entry name" value="BL00235/CARNS1_N"/>
</dbReference>
<protein>
    <submittedName>
        <fullName evidence="7">ATP-grasp domain-containing protein</fullName>
    </submittedName>
</protein>
<keyword evidence="2 4" id="KW-0547">Nucleotide-binding</keyword>
<name>A0AB39R4Y5_9ACTN</name>
<proteinExistence type="predicted"/>
<dbReference type="Gene3D" id="3.30.470.20">
    <property type="entry name" value="ATP-grasp fold, B domain"/>
    <property type="match status" value="1"/>
</dbReference>
<evidence type="ECO:0000256" key="5">
    <source>
        <dbReference type="SAM" id="MobiDB-lite"/>
    </source>
</evidence>
<dbReference type="GO" id="GO:0016874">
    <property type="term" value="F:ligase activity"/>
    <property type="evidence" value="ECO:0007669"/>
    <property type="project" value="UniProtKB-KW"/>
</dbReference>
<reference evidence="7" key="1">
    <citation type="submission" date="2024-07" db="EMBL/GenBank/DDBJ databases">
        <authorList>
            <person name="Yu S.T."/>
        </authorList>
    </citation>
    <scope>NUCLEOTIDE SEQUENCE</scope>
    <source>
        <strain evidence="7">R39</strain>
        <plasmid evidence="7">unnamed1</plasmid>
    </source>
</reference>
<evidence type="ECO:0000313" key="7">
    <source>
        <dbReference type="EMBL" id="XDQ50012.1"/>
    </source>
</evidence>
<keyword evidence="3 4" id="KW-0067">ATP-binding</keyword>
<dbReference type="Gene3D" id="3.40.50.20">
    <property type="match status" value="1"/>
</dbReference>
<feature type="domain" description="ATP-grasp" evidence="6">
    <location>
        <begin position="137"/>
        <end position="336"/>
    </location>
</feature>
<dbReference type="InterPro" id="IPR052032">
    <property type="entry name" value="ATP-dep_AA_Ligase"/>
</dbReference>
<feature type="region of interest" description="Disordered" evidence="5">
    <location>
        <begin position="1"/>
        <end position="21"/>
    </location>
</feature>
<dbReference type="PANTHER" id="PTHR43585:SF2">
    <property type="entry name" value="ATP-GRASP ENZYME FSQD"/>
    <property type="match status" value="1"/>
</dbReference>
<evidence type="ECO:0000259" key="6">
    <source>
        <dbReference type="PROSITE" id="PS50975"/>
    </source>
</evidence>
<keyword evidence="1" id="KW-0436">Ligase</keyword>
<geneLocation type="plasmid" evidence="7">
    <name>unnamed1</name>
</geneLocation>
<gene>
    <name evidence="7" type="ORF">AB5J52_48715</name>
</gene>
<dbReference type="InterPro" id="IPR011761">
    <property type="entry name" value="ATP-grasp"/>
</dbReference>
<keyword evidence="7" id="KW-0614">Plasmid</keyword>
<dbReference type="EMBL" id="CP163442">
    <property type="protein sequence ID" value="XDQ50012.1"/>
    <property type="molecule type" value="Genomic_DNA"/>
</dbReference>
<dbReference type="Pfam" id="PF18130">
    <property type="entry name" value="ATPgrasp_N"/>
    <property type="match status" value="1"/>
</dbReference>
<dbReference type="RefSeq" id="WP_369228537.1">
    <property type="nucleotide sequence ID" value="NZ_CP163442.1"/>
</dbReference>
<dbReference type="PROSITE" id="PS50975">
    <property type="entry name" value="ATP_GRASP"/>
    <property type="match status" value="1"/>
</dbReference>
<dbReference type="PANTHER" id="PTHR43585">
    <property type="entry name" value="FUMIPYRROLE BIOSYNTHESIS PROTEIN C"/>
    <property type="match status" value="1"/>
</dbReference>
<organism evidence="7">
    <name type="scientific">Streptomyces sp. R39</name>
    <dbReference type="NCBI Taxonomy" id="3238631"/>
    <lineage>
        <taxon>Bacteria</taxon>
        <taxon>Bacillati</taxon>
        <taxon>Actinomycetota</taxon>
        <taxon>Actinomycetes</taxon>
        <taxon>Kitasatosporales</taxon>
        <taxon>Streptomycetaceae</taxon>
        <taxon>Streptomyces</taxon>
    </lineage>
</organism>
<accession>A0AB39R4Y5</accession>
<dbReference type="GO" id="GO:0005524">
    <property type="term" value="F:ATP binding"/>
    <property type="evidence" value="ECO:0007669"/>
    <property type="project" value="UniProtKB-UniRule"/>
</dbReference>
<evidence type="ECO:0000256" key="1">
    <source>
        <dbReference type="ARBA" id="ARBA00022598"/>
    </source>
</evidence>
<evidence type="ECO:0000256" key="2">
    <source>
        <dbReference type="ARBA" id="ARBA00022741"/>
    </source>
</evidence>
<dbReference type="SMART" id="SM01209">
    <property type="entry name" value="GARS_A"/>
    <property type="match status" value="1"/>
</dbReference>
<evidence type="ECO:0000256" key="3">
    <source>
        <dbReference type="ARBA" id="ARBA00022840"/>
    </source>
</evidence>
<dbReference type="Pfam" id="PF13535">
    <property type="entry name" value="ATP-grasp_4"/>
    <property type="match status" value="1"/>
</dbReference>
<dbReference type="SUPFAM" id="SSF56059">
    <property type="entry name" value="Glutathione synthetase ATP-binding domain-like"/>
    <property type="match status" value="1"/>
</dbReference>
<evidence type="ECO:0000256" key="4">
    <source>
        <dbReference type="PROSITE-ProRule" id="PRU00409"/>
    </source>
</evidence>
<dbReference type="AlphaFoldDB" id="A0AB39R4Y5"/>
<dbReference type="GO" id="GO:0046872">
    <property type="term" value="F:metal ion binding"/>
    <property type="evidence" value="ECO:0007669"/>
    <property type="project" value="InterPro"/>
</dbReference>